<dbReference type="EMBL" id="RSCK01000076">
    <property type="protein sequence ID" value="RUT05444.1"/>
    <property type="molecule type" value="Genomic_DNA"/>
</dbReference>
<keyword evidence="2" id="KW-1185">Reference proteome</keyword>
<sequence length="52" mass="6022">MRDQQDYPGWQILSSEVAEQLQIFDAIEHLEPEVLYEAASFEVVDQVLLTRA</sequence>
<name>A0AB37UCB6_9CYAN</name>
<evidence type="ECO:0000313" key="2">
    <source>
        <dbReference type="Proteomes" id="UP000282574"/>
    </source>
</evidence>
<dbReference type="RefSeq" id="WP_181246559.1">
    <property type="nucleotide sequence ID" value="NZ_JAVKZF010000001.1"/>
</dbReference>
<organism evidence="1 2">
    <name type="scientific">Chroococcidiopsis cubana SAG 39.79</name>
    <dbReference type="NCBI Taxonomy" id="388085"/>
    <lineage>
        <taxon>Bacteria</taxon>
        <taxon>Bacillati</taxon>
        <taxon>Cyanobacteriota</taxon>
        <taxon>Cyanophyceae</taxon>
        <taxon>Chroococcidiopsidales</taxon>
        <taxon>Chroococcidiopsidaceae</taxon>
        <taxon>Chroococcidiopsis</taxon>
    </lineage>
</organism>
<protein>
    <submittedName>
        <fullName evidence="1">Uncharacterized protein</fullName>
    </submittedName>
</protein>
<dbReference type="AlphaFoldDB" id="A0AB37UCB6"/>
<dbReference type="Proteomes" id="UP000282574">
    <property type="component" value="Unassembled WGS sequence"/>
</dbReference>
<comment type="caution">
    <text evidence="1">The sequence shown here is derived from an EMBL/GenBank/DDBJ whole genome shotgun (WGS) entry which is preliminary data.</text>
</comment>
<accession>A0AB37UCB6</accession>
<gene>
    <name evidence="1" type="ORF">DSM107010_55220</name>
</gene>
<evidence type="ECO:0000313" key="1">
    <source>
        <dbReference type="EMBL" id="RUT05444.1"/>
    </source>
</evidence>
<reference evidence="1 2" key="1">
    <citation type="journal article" date="2019" name="Genome Biol. Evol.">
        <title>Day and night: Metabolic profiles and evolutionary relationships of six axenic non-marine cyanobacteria.</title>
        <authorList>
            <person name="Will S.E."/>
            <person name="Henke P."/>
            <person name="Boedeker C."/>
            <person name="Huang S."/>
            <person name="Brinkmann H."/>
            <person name="Rohde M."/>
            <person name="Jarek M."/>
            <person name="Friedl T."/>
            <person name="Seufert S."/>
            <person name="Schumacher M."/>
            <person name="Overmann J."/>
            <person name="Neumann-Schaal M."/>
            <person name="Petersen J."/>
        </authorList>
    </citation>
    <scope>NUCLEOTIDE SEQUENCE [LARGE SCALE GENOMIC DNA]</scope>
    <source>
        <strain evidence="1 2">SAG 39.79</strain>
    </source>
</reference>
<proteinExistence type="predicted"/>